<dbReference type="EMBL" id="JAMKPW020000038">
    <property type="protein sequence ID" value="KAK8200890.1"/>
    <property type="molecule type" value="Genomic_DNA"/>
</dbReference>
<reference evidence="1" key="1">
    <citation type="submission" date="2024-02" db="EMBL/GenBank/DDBJ databases">
        <title>Metagenome Assembled Genome of Zalaria obscura JY119.</title>
        <authorList>
            <person name="Vighnesh L."/>
            <person name="Jagadeeshwari U."/>
            <person name="Venkata Ramana C."/>
            <person name="Sasikala C."/>
        </authorList>
    </citation>
    <scope>NUCLEOTIDE SEQUENCE</scope>
    <source>
        <strain evidence="1">JY119</strain>
    </source>
</reference>
<evidence type="ECO:0000313" key="2">
    <source>
        <dbReference type="Proteomes" id="UP001320706"/>
    </source>
</evidence>
<evidence type="ECO:0000313" key="1">
    <source>
        <dbReference type="EMBL" id="KAK8200890.1"/>
    </source>
</evidence>
<proteinExistence type="predicted"/>
<accession>A0ACC3S879</accession>
<protein>
    <submittedName>
        <fullName evidence="1">Uncharacterized protein</fullName>
    </submittedName>
</protein>
<sequence length="155" mass="17090">MTSTSTPHLATWSVLHAPQSPPRRHRLHEWRLIPYVARHEALNGTFARLAAPSIRFMRRNLSHVRGYAHKQPQPGSMTVSTCSRLSTAILAPTVQAPRSNSADGAREHDPSEEGSDNMTPEMSFADVRSLPLAARPGCIRPASLGLDCPHLELCR</sequence>
<comment type="caution">
    <text evidence="1">The sequence shown here is derived from an EMBL/GenBank/DDBJ whole genome shotgun (WGS) entry which is preliminary data.</text>
</comment>
<gene>
    <name evidence="1" type="ORF">M8818_006208</name>
</gene>
<dbReference type="Proteomes" id="UP001320706">
    <property type="component" value="Unassembled WGS sequence"/>
</dbReference>
<organism evidence="1 2">
    <name type="scientific">Zalaria obscura</name>
    <dbReference type="NCBI Taxonomy" id="2024903"/>
    <lineage>
        <taxon>Eukaryota</taxon>
        <taxon>Fungi</taxon>
        <taxon>Dikarya</taxon>
        <taxon>Ascomycota</taxon>
        <taxon>Pezizomycotina</taxon>
        <taxon>Dothideomycetes</taxon>
        <taxon>Dothideomycetidae</taxon>
        <taxon>Dothideales</taxon>
        <taxon>Zalariaceae</taxon>
        <taxon>Zalaria</taxon>
    </lineage>
</organism>
<name>A0ACC3S879_9PEZI</name>
<keyword evidence="2" id="KW-1185">Reference proteome</keyword>